<dbReference type="RefSeq" id="WP_279729983.1">
    <property type="nucleotide sequence ID" value="NZ_JAOCKX010000045.1"/>
</dbReference>
<protein>
    <recommendedName>
        <fullName evidence="4">Terminase</fullName>
    </recommendedName>
</protein>
<proteinExistence type="predicted"/>
<evidence type="ECO:0000256" key="1">
    <source>
        <dbReference type="SAM" id="MobiDB-lite"/>
    </source>
</evidence>
<evidence type="ECO:0000313" key="3">
    <source>
        <dbReference type="Proteomes" id="UP001162318"/>
    </source>
</evidence>
<evidence type="ECO:0000313" key="2">
    <source>
        <dbReference type="EMBL" id="MDH2133995.1"/>
    </source>
</evidence>
<comment type="caution">
    <text evidence="2">The sequence shown here is derived from an EMBL/GenBank/DDBJ whole genome shotgun (WGS) entry which is preliminary data.</text>
</comment>
<evidence type="ECO:0008006" key="4">
    <source>
        <dbReference type="Google" id="ProtNLM"/>
    </source>
</evidence>
<reference evidence="2" key="1">
    <citation type="submission" date="2022-09" db="EMBL/GenBank/DDBJ databases">
        <title>Intensive care unit water sources are persistently colonized with multi-drug resistant bacteria and are the site of extensive horizontal gene transfer of antibiotic resistance genes.</title>
        <authorList>
            <person name="Diorio-Toth L."/>
        </authorList>
    </citation>
    <scope>NUCLEOTIDE SEQUENCE</scope>
    <source>
        <strain evidence="2">GD03659</strain>
    </source>
</reference>
<name>A0AA43BD57_SPHYA</name>
<dbReference type="AlphaFoldDB" id="A0AA43BD57"/>
<feature type="compositionally biased region" description="Low complexity" evidence="1">
    <location>
        <begin position="1"/>
        <end position="15"/>
    </location>
</feature>
<dbReference type="EMBL" id="JAOCKX010000045">
    <property type="protein sequence ID" value="MDH2133995.1"/>
    <property type="molecule type" value="Genomic_DNA"/>
</dbReference>
<dbReference type="Proteomes" id="UP001162318">
    <property type="component" value="Unassembled WGS sequence"/>
</dbReference>
<feature type="region of interest" description="Disordered" evidence="1">
    <location>
        <begin position="1"/>
        <end position="52"/>
    </location>
</feature>
<organism evidence="2 3">
    <name type="scientific">Sphingobium yanoikuyae</name>
    <name type="common">Sphingomonas yanoikuyae</name>
    <dbReference type="NCBI Taxonomy" id="13690"/>
    <lineage>
        <taxon>Bacteria</taxon>
        <taxon>Pseudomonadati</taxon>
        <taxon>Pseudomonadota</taxon>
        <taxon>Alphaproteobacteria</taxon>
        <taxon>Sphingomonadales</taxon>
        <taxon>Sphingomonadaceae</taxon>
        <taxon>Sphingobium</taxon>
    </lineage>
</organism>
<accession>A0AA43BD57</accession>
<gene>
    <name evidence="2" type="ORF">N5J77_22950</name>
</gene>
<sequence>MARWRGAAADGGVRRVVARRGDGSGQSGERVMAARKGAAGRPERVAQRQAAGDGVRTQLRQVRRDGWAQGDRALFLAELAETCNVSEAARTVGKSRQAAYGLKQRDAEFARDWDAAIEQGYGEIEAMLIRLALHGCESEEIIEDGEGAVKTRKVKRAPNPSLGLQLLKLHAAQVAARRAARGDATGPGSPEAIASVERVLAEIRRRRAAAGT</sequence>